<dbReference type="AlphaFoldDB" id="A0A7W7DCA8"/>
<dbReference type="Proteomes" id="UP000542210">
    <property type="component" value="Unassembled WGS sequence"/>
</dbReference>
<evidence type="ECO:0000256" key="1">
    <source>
        <dbReference type="SAM" id="SignalP"/>
    </source>
</evidence>
<reference evidence="2 3" key="1">
    <citation type="submission" date="2020-08" db="EMBL/GenBank/DDBJ databases">
        <title>Sequencing the genomes of 1000 actinobacteria strains.</title>
        <authorList>
            <person name="Klenk H.-P."/>
        </authorList>
    </citation>
    <scope>NUCLEOTIDE SEQUENCE [LARGE SCALE GENOMIC DNA]</scope>
    <source>
        <strain evidence="2 3">DSM 45784</strain>
    </source>
</reference>
<feature type="signal peptide" evidence="1">
    <location>
        <begin position="1"/>
        <end position="26"/>
    </location>
</feature>
<accession>A0A7W7DCA8</accession>
<feature type="chain" id="PRO_5030919685" evidence="1">
    <location>
        <begin position="27"/>
        <end position="146"/>
    </location>
</feature>
<sequence>MRRAAAVPPVLLAALLLSGCVSPAWDDHDYGLKAAATAEAAASGVELARQAVRGAGRLTTPYLKTLLTQAADDVGGVGDQFGRVQPPSDDSDRLRAEVTGLTSAAEDELRGLLIEVRRDGLHDPAKADRELGDLARRLRAIEETYG</sequence>
<protein>
    <submittedName>
        <fullName evidence="2">Uncharacterized protein</fullName>
    </submittedName>
</protein>
<dbReference type="RefSeq" id="WP_184885109.1">
    <property type="nucleotide sequence ID" value="NZ_BOOV01000012.1"/>
</dbReference>
<keyword evidence="3" id="KW-1185">Reference proteome</keyword>
<dbReference type="PROSITE" id="PS51257">
    <property type="entry name" value="PROKAR_LIPOPROTEIN"/>
    <property type="match status" value="1"/>
</dbReference>
<proteinExistence type="predicted"/>
<gene>
    <name evidence="2" type="ORF">BJ982_005749</name>
</gene>
<evidence type="ECO:0000313" key="3">
    <source>
        <dbReference type="Proteomes" id="UP000542210"/>
    </source>
</evidence>
<evidence type="ECO:0000313" key="2">
    <source>
        <dbReference type="EMBL" id="MBB4704205.1"/>
    </source>
</evidence>
<dbReference type="EMBL" id="JACHND010000001">
    <property type="protein sequence ID" value="MBB4704205.1"/>
    <property type="molecule type" value="Genomic_DNA"/>
</dbReference>
<comment type="caution">
    <text evidence="2">The sequence shown here is derived from an EMBL/GenBank/DDBJ whole genome shotgun (WGS) entry which is preliminary data.</text>
</comment>
<name>A0A7W7DCA8_9ACTN</name>
<organism evidence="2 3">
    <name type="scientific">Sphaerisporangium siamense</name>
    <dbReference type="NCBI Taxonomy" id="795645"/>
    <lineage>
        <taxon>Bacteria</taxon>
        <taxon>Bacillati</taxon>
        <taxon>Actinomycetota</taxon>
        <taxon>Actinomycetes</taxon>
        <taxon>Streptosporangiales</taxon>
        <taxon>Streptosporangiaceae</taxon>
        <taxon>Sphaerisporangium</taxon>
    </lineage>
</organism>
<keyword evidence="1" id="KW-0732">Signal</keyword>